<dbReference type="GO" id="GO:0005874">
    <property type="term" value="C:microtubule"/>
    <property type="evidence" value="ECO:0007669"/>
    <property type="project" value="UniProtKB-KW"/>
</dbReference>
<evidence type="ECO:0000259" key="6">
    <source>
        <dbReference type="Pfam" id="PF12348"/>
    </source>
</evidence>
<dbReference type="AlphaFoldDB" id="W4K4G0"/>
<evidence type="ECO:0000256" key="1">
    <source>
        <dbReference type="ARBA" id="ARBA00004186"/>
    </source>
</evidence>
<comment type="subcellular location">
    <subcellularLocation>
        <location evidence="1">Cytoplasm</location>
        <location evidence="1">Cytoskeleton</location>
        <location evidence="1">Spindle</location>
    </subcellularLocation>
</comment>
<keyword evidence="5" id="KW-0131">Cell cycle</keyword>
<evidence type="ECO:0000256" key="2">
    <source>
        <dbReference type="ARBA" id="ARBA00009549"/>
    </source>
</evidence>
<dbReference type="GO" id="GO:0005819">
    <property type="term" value="C:spindle"/>
    <property type="evidence" value="ECO:0007669"/>
    <property type="project" value="UniProtKB-SubCell"/>
</dbReference>
<proteinExistence type="inferred from homology"/>
<dbReference type="Pfam" id="PF12348">
    <property type="entry name" value="CLASP_N"/>
    <property type="match status" value="1"/>
</dbReference>
<gene>
    <name evidence="7" type="ORF">HETIRDRAFT_247238</name>
</gene>
<name>W4K4G0_HETIT</name>
<dbReference type="eggNOG" id="ENOG502S11N">
    <property type="taxonomic scope" value="Eukaryota"/>
</dbReference>
<keyword evidence="8" id="KW-1185">Reference proteome</keyword>
<dbReference type="EMBL" id="KI925459">
    <property type="protein sequence ID" value="ETW80723.1"/>
    <property type="molecule type" value="Genomic_DNA"/>
</dbReference>
<dbReference type="HOGENOM" id="CLU_110329_0_0_1"/>
<dbReference type="InterPro" id="IPR011989">
    <property type="entry name" value="ARM-like"/>
</dbReference>
<organism evidence="7 8">
    <name type="scientific">Heterobasidion irregulare (strain TC 32-1)</name>
    <dbReference type="NCBI Taxonomy" id="747525"/>
    <lineage>
        <taxon>Eukaryota</taxon>
        <taxon>Fungi</taxon>
        <taxon>Dikarya</taxon>
        <taxon>Basidiomycota</taxon>
        <taxon>Agaricomycotina</taxon>
        <taxon>Agaricomycetes</taxon>
        <taxon>Russulales</taxon>
        <taxon>Bondarzewiaceae</taxon>
        <taxon>Heterobasidion</taxon>
        <taxon>Heterobasidion annosum species complex</taxon>
    </lineage>
</organism>
<dbReference type="KEGG" id="hir:HETIRDRAFT_247238"/>
<dbReference type="SUPFAM" id="SSF48371">
    <property type="entry name" value="ARM repeat"/>
    <property type="match status" value="1"/>
</dbReference>
<dbReference type="InterPro" id="IPR024395">
    <property type="entry name" value="CLASP_N_dom"/>
</dbReference>
<keyword evidence="5" id="KW-0498">Mitosis</keyword>
<evidence type="ECO:0000256" key="3">
    <source>
        <dbReference type="ARBA" id="ARBA00022618"/>
    </source>
</evidence>
<accession>W4K4G0</accession>
<dbReference type="InterPro" id="IPR016024">
    <property type="entry name" value="ARM-type_fold"/>
</dbReference>
<dbReference type="Gene3D" id="1.25.10.10">
    <property type="entry name" value="Leucine-rich Repeat Variant"/>
    <property type="match status" value="1"/>
</dbReference>
<feature type="non-terminal residue" evidence="7">
    <location>
        <position position="170"/>
    </location>
</feature>
<dbReference type="GeneID" id="20669158"/>
<feature type="non-terminal residue" evidence="7">
    <location>
        <position position="1"/>
    </location>
</feature>
<keyword evidence="4" id="KW-0493">Microtubule</keyword>
<evidence type="ECO:0000313" key="7">
    <source>
        <dbReference type="EMBL" id="ETW80723.1"/>
    </source>
</evidence>
<dbReference type="GO" id="GO:0051301">
    <property type="term" value="P:cell division"/>
    <property type="evidence" value="ECO:0007669"/>
    <property type="project" value="UniProtKB-KW"/>
</dbReference>
<dbReference type="InParanoid" id="W4K4G0"/>
<protein>
    <recommendedName>
        <fullName evidence="6">CLASP N-terminal domain-containing protein</fullName>
    </recommendedName>
</protein>
<evidence type="ECO:0000313" key="8">
    <source>
        <dbReference type="Proteomes" id="UP000030671"/>
    </source>
</evidence>
<feature type="domain" description="CLASP N-terminal" evidence="6">
    <location>
        <begin position="1"/>
        <end position="165"/>
    </location>
</feature>
<evidence type="ECO:0000256" key="4">
    <source>
        <dbReference type="ARBA" id="ARBA00022701"/>
    </source>
</evidence>
<dbReference type="OrthoDB" id="46159at2759"/>
<dbReference type="RefSeq" id="XP_009547439.1">
    <property type="nucleotide sequence ID" value="XM_009549144.1"/>
</dbReference>
<evidence type="ECO:0000256" key="5">
    <source>
        <dbReference type="ARBA" id="ARBA00022776"/>
    </source>
</evidence>
<keyword evidence="3" id="KW-0132">Cell division</keyword>
<comment type="similarity">
    <text evidence="2">Belongs to the CLASP family.</text>
</comment>
<sequence length="170" mass="18433">FPTAFTSALRPLSRAVTSAASSERTRLSAASIQFICAAAMGLGKAFEPLLPLYFPTLLSLCARPNKVFIARAKTGIATIIEQTQLPAILSFLIEPLKDKSVSLRLIAIEGLLACLNCFNPPDLEKESRAREIETAIKITAQDASGDVRKVSKQVFGAYKILLPNRVDRSV</sequence>
<dbReference type="Proteomes" id="UP000030671">
    <property type="component" value="Unassembled WGS sequence"/>
</dbReference>
<reference evidence="7 8" key="1">
    <citation type="journal article" date="2012" name="New Phytol.">
        <title>Insight into trade-off between wood decay and parasitism from the genome of a fungal forest pathogen.</title>
        <authorList>
            <person name="Olson A."/>
            <person name="Aerts A."/>
            <person name="Asiegbu F."/>
            <person name="Belbahri L."/>
            <person name="Bouzid O."/>
            <person name="Broberg A."/>
            <person name="Canback B."/>
            <person name="Coutinho P.M."/>
            <person name="Cullen D."/>
            <person name="Dalman K."/>
            <person name="Deflorio G."/>
            <person name="van Diepen L.T."/>
            <person name="Dunand C."/>
            <person name="Duplessis S."/>
            <person name="Durling M."/>
            <person name="Gonthier P."/>
            <person name="Grimwood J."/>
            <person name="Fossdal C.G."/>
            <person name="Hansson D."/>
            <person name="Henrissat B."/>
            <person name="Hietala A."/>
            <person name="Himmelstrand K."/>
            <person name="Hoffmeister D."/>
            <person name="Hogberg N."/>
            <person name="James T.Y."/>
            <person name="Karlsson M."/>
            <person name="Kohler A."/>
            <person name="Kues U."/>
            <person name="Lee Y.H."/>
            <person name="Lin Y.C."/>
            <person name="Lind M."/>
            <person name="Lindquist E."/>
            <person name="Lombard V."/>
            <person name="Lucas S."/>
            <person name="Lunden K."/>
            <person name="Morin E."/>
            <person name="Murat C."/>
            <person name="Park J."/>
            <person name="Raffaello T."/>
            <person name="Rouze P."/>
            <person name="Salamov A."/>
            <person name="Schmutz J."/>
            <person name="Solheim H."/>
            <person name="Stahlberg J."/>
            <person name="Velez H."/>
            <person name="de Vries R.P."/>
            <person name="Wiebenga A."/>
            <person name="Woodward S."/>
            <person name="Yakovlev I."/>
            <person name="Garbelotto M."/>
            <person name="Martin F."/>
            <person name="Grigoriev I.V."/>
            <person name="Stenlid J."/>
        </authorList>
    </citation>
    <scope>NUCLEOTIDE SEQUENCE [LARGE SCALE GENOMIC DNA]</scope>
    <source>
        <strain evidence="7 8">TC 32-1</strain>
    </source>
</reference>